<evidence type="ECO:0000313" key="2">
    <source>
        <dbReference type="Proteomes" id="UP001178507"/>
    </source>
</evidence>
<comment type="caution">
    <text evidence="1">The sequence shown here is derived from an EMBL/GenBank/DDBJ whole genome shotgun (WGS) entry which is preliminary data.</text>
</comment>
<name>A0AA36NLH8_9DINO</name>
<accession>A0AA36NLH8</accession>
<keyword evidence="2" id="KW-1185">Reference proteome</keyword>
<protein>
    <submittedName>
        <fullName evidence="1">Uncharacterized protein</fullName>
    </submittedName>
</protein>
<dbReference type="EMBL" id="CAUJNA010003672">
    <property type="protein sequence ID" value="CAJ1407423.1"/>
    <property type="molecule type" value="Genomic_DNA"/>
</dbReference>
<gene>
    <name evidence="1" type="ORF">EVOR1521_LOCUS29119</name>
</gene>
<sequence length="160" mass="17047">MYFTLVGGHYTEIGILMQKWSSCAENLQVEPVIGFGELLATILACLDLEMNAPDPSEDAKESSAMLGIALNMLRSNNPTAVKVFLVTSATKPAFYTRIMKMIMQVFGHSKKAPTVSALKNGANSKILAGLFDVMGALIALPGVDDLVEERSSTAMSTGAS</sequence>
<dbReference type="AlphaFoldDB" id="A0AA36NLH8"/>
<dbReference type="Proteomes" id="UP001178507">
    <property type="component" value="Unassembled WGS sequence"/>
</dbReference>
<reference evidence="1" key="1">
    <citation type="submission" date="2023-08" db="EMBL/GenBank/DDBJ databases">
        <authorList>
            <person name="Chen Y."/>
            <person name="Shah S."/>
            <person name="Dougan E. K."/>
            <person name="Thang M."/>
            <person name="Chan C."/>
        </authorList>
    </citation>
    <scope>NUCLEOTIDE SEQUENCE</scope>
</reference>
<organism evidence="1 2">
    <name type="scientific">Effrenium voratum</name>
    <dbReference type="NCBI Taxonomy" id="2562239"/>
    <lineage>
        <taxon>Eukaryota</taxon>
        <taxon>Sar</taxon>
        <taxon>Alveolata</taxon>
        <taxon>Dinophyceae</taxon>
        <taxon>Suessiales</taxon>
        <taxon>Symbiodiniaceae</taxon>
        <taxon>Effrenium</taxon>
    </lineage>
</organism>
<proteinExistence type="predicted"/>
<evidence type="ECO:0000313" key="1">
    <source>
        <dbReference type="EMBL" id="CAJ1407423.1"/>
    </source>
</evidence>